<reference evidence="6" key="1">
    <citation type="submission" date="2016-10" db="EMBL/GenBank/DDBJ databases">
        <authorList>
            <person name="Varghese N."/>
            <person name="Submissions S."/>
        </authorList>
    </citation>
    <scope>NUCLEOTIDE SEQUENCE [LARGE SCALE GENOMIC DNA]</scope>
    <source>
        <strain evidence="6">XJ109</strain>
    </source>
</reference>
<dbReference type="SMART" id="SM00342">
    <property type="entry name" value="HTH_ARAC"/>
    <property type="match status" value="1"/>
</dbReference>
<dbReference type="OrthoDB" id="2666928at2"/>
<evidence type="ECO:0000313" key="5">
    <source>
        <dbReference type="EMBL" id="SFM85646.1"/>
    </source>
</evidence>
<evidence type="ECO:0000313" key="6">
    <source>
        <dbReference type="Proteomes" id="UP000199149"/>
    </source>
</evidence>
<dbReference type="InterPro" id="IPR018060">
    <property type="entry name" value="HTH_AraC"/>
</dbReference>
<evidence type="ECO:0000256" key="3">
    <source>
        <dbReference type="ARBA" id="ARBA00023163"/>
    </source>
</evidence>
<dbReference type="Pfam" id="PF12833">
    <property type="entry name" value="HTH_18"/>
    <property type="match status" value="1"/>
</dbReference>
<protein>
    <submittedName>
        <fullName evidence="5">AraC-type DNA-binding protein</fullName>
    </submittedName>
</protein>
<dbReference type="PRINTS" id="PR00032">
    <property type="entry name" value="HTHARAC"/>
</dbReference>
<dbReference type="GO" id="GO:0003700">
    <property type="term" value="F:DNA-binding transcription factor activity"/>
    <property type="evidence" value="ECO:0007669"/>
    <property type="project" value="InterPro"/>
</dbReference>
<dbReference type="InterPro" id="IPR009057">
    <property type="entry name" value="Homeodomain-like_sf"/>
</dbReference>
<keyword evidence="2 5" id="KW-0238">DNA-binding</keyword>
<keyword evidence="3" id="KW-0804">Transcription</keyword>
<name>A0A1I4U9G5_9FLAO</name>
<gene>
    <name evidence="5" type="ORF">SAMN05421738_103144</name>
</gene>
<dbReference type="EMBL" id="FOUZ01000003">
    <property type="protein sequence ID" value="SFM85646.1"/>
    <property type="molecule type" value="Genomic_DNA"/>
</dbReference>
<evidence type="ECO:0000256" key="1">
    <source>
        <dbReference type="ARBA" id="ARBA00023015"/>
    </source>
</evidence>
<dbReference type="AlphaFoldDB" id="A0A1I4U9G5"/>
<keyword evidence="1" id="KW-0805">Transcription regulation</keyword>
<dbReference type="PROSITE" id="PS01124">
    <property type="entry name" value="HTH_ARAC_FAMILY_2"/>
    <property type="match status" value="1"/>
</dbReference>
<feature type="domain" description="HTH araC/xylS-type" evidence="4">
    <location>
        <begin position="168"/>
        <end position="266"/>
    </location>
</feature>
<evidence type="ECO:0000256" key="2">
    <source>
        <dbReference type="ARBA" id="ARBA00023125"/>
    </source>
</evidence>
<evidence type="ECO:0000259" key="4">
    <source>
        <dbReference type="PROSITE" id="PS01124"/>
    </source>
</evidence>
<dbReference type="SUPFAM" id="SSF46689">
    <property type="entry name" value="Homeodomain-like"/>
    <property type="match status" value="1"/>
</dbReference>
<keyword evidence="6" id="KW-1185">Reference proteome</keyword>
<dbReference type="PANTHER" id="PTHR43280">
    <property type="entry name" value="ARAC-FAMILY TRANSCRIPTIONAL REGULATOR"/>
    <property type="match status" value="1"/>
</dbReference>
<dbReference type="Proteomes" id="UP000199149">
    <property type="component" value="Unassembled WGS sequence"/>
</dbReference>
<organism evidence="5 6">
    <name type="scientific">Algoriella xinjiangensis</name>
    <dbReference type="NCBI Taxonomy" id="684065"/>
    <lineage>
        <taxon>Bacteria</taxon>
        <taxon>Pseudomonadati</taxon>
        <taxon>Bacteroidota</taxon>
        <taxon>Flavobacteriia</taxon>
        <taxon>Flavobacteriales</taxon>
        <taxon>Weeksellaceae</taxon>
        <taxon>Algoriella</taxon>
    </lineage>
</organism>
<accession>A0A1I4U9G5</accession>
<dbReference type="RefSeq" id="WP_092906733.1">
    <property type="nucleotide sequence ID" value="NZ_FOUZ01000003.1"/>
</dbReference>
<dbReference type="PANTHER" id="PTHR43280:SF32">
    <property type="entry name" value="TRANSCRIPTIONAL REGULATORY PROTEIN"/>
    <property type="match status" value="1"/>
</dbReference>
<dbReference type="GO" id="GO:0043565">
    <property type="term" value="F:sequence-specific DNA binding"/>
    <property type="evidence" value="ECO:0007669"/>
    <property type="project" value="InterPro"/>
</dbReference>
<dbReference type="Gene3D" id="1.10.10.60">
    <property type="entry name" value="Homeodomain-like"/>
    <property type="match status" value="1"/>
</dbReference>
<sequence length="274" mass="31842">MDFLIKTVQFNTFSELKTINEPYYSVLILDGKASFSIDANSYECDGKNIIFLTPYQVLQWQNTEFELLHLLQFHGDYYCIEYHKKEVACNGILFNNIYAKPFVPVSDTVFEDVLQAISNIKKLETTTENYNQSIIKTYLQLILALSSKEKQLNSLETEQAFPISSEISDFKEVLDDNFIQNKSVAFYADYYALSIDVFSKKIKKQFGKTPSKLIQERMILEAKKRLHLTHKSIKEIANELGFDDEFYFSRYFKNHVSVSPKVFREKVGISIVAK</sequence>
<dbReference type="InterPro" id="IPR020449">
    <property type="entry name" value="Tscrpt_reg_AraC-type_HTH"/>
</dbReference>
<dbReference type="STRING" id="684065.SAMN05421738_103144"/>
<proteinExistence type="predicted"/>